<dbReference type="Proteomes" id="UP000276309">
    <property type="component" value="Chromosome"/>
</dbReference>
<feature type="transmembrane region" description="Helical" evidence="8">
    <location>
        <begin position="154"/>
        <end position="177"/>
    </location>
</feature>
<evidence type="ECO:0000313" key="9">
    <source>
        <dbReference type="EMBL" id="AYN67812.1"/>
    </source>
</evidence>
<keyword evidence="5 8" id="KW-0812">Transmembrane</keyword>
<feature type="transmembrane region" description="Helical" evidence="8">
    <location>
        <begin position="92"/>
        <end position="114"/>
    </location>
</feature>
<dbReference type="SUPFAM" id="SSF81345">
    <property type="entry name" value="ABC transporter involved in vitamin B12 uptake, BtuC"/>
    <property type="match status" value="1"/>
</dbReference>
<dbReference type="CDD" id="cd06550">
    <property type="entry name" value="TM_ABC_iron-siderophores_like"/>
    <property type="match status" value="1"/>
</dbReference>
<protein>
    <submittedName>
        <fullName evidence="9">Iron ABC transporter permease</fullName>
    </submittedName>
</protein>
<dbReference type="KEGG" id="emar:D1013_10730"/>
<feature type="transmembrane region" description="Helical" evidence="8">
    <location>
        <begin position="245"/>
        <end position="267"/>
    </location>
</feature>
<reference evidence="9 10" key="1">
    <citation type="submission" date="2018-08" db="EMBL/GenBank/DDBJ databases">
        <title>The reduced genetic potential of extracellular carbohydrate catabolism in Euzebyella marina RN62, a Flavobacteriia bacterium isolated from the hadal water.</title>
        <authorList>
            <person name="Xue C."/>
        </authorList>
    </citation>
    <scope>NUCLEOTIDE SEQUENCE [LARGE SCALE GENOMIC DNA]</scope>
    <source>
        <strain evidence="9 10">RN62</strain>
    </source>
</reference>
<evidence type="ECO:0000256" key="5">
    <source>
        <dbReference type="ARBA" id="ARBA00022692"/>
    </source>
</evidence>
<keyword evidence="10" id="KW-1185">Reference proteome</keyword>
<dbReference type="EMBL" id="CP032050">
    <property type="protein sequence ID" value="AYN67812.1"/>
    <property type="molecule type" value="Genomic_DNA"/>
</dbReference>
<dbReference type="PANTHER" id="PTHR30472:SF41">
    <property type="entry name" value="TRANSPORT SYSTEM PERMEASE PROTEIN"/>
    <property type="match status" value="1"/>
</dbReference>
<dbReference type="AlphaFoldDB" id="A0A3G2L6A4"/>
<comment type="subcellular location">
    <subcellularLocation>
        <location evidence="1">Cell membrane</location>
        <topology evidence="1">Multi-pass membrane protein</topology>
    </subcellularLocation>
</comment>
<evidence type="ECO:0000256" key="7">
    <source>
        <dbReference type="ARBA" id="ARBA00023136"/>
    </source>
</evidence>
<evidence type="ECO:0000256" key="8">
    <source>
        <dbReference type="SAM" id="Phobius"/>
    </source>
</evidence>
<keyword evidence="3" id="KW-0813">Transport</keyword>
<keyword evidence="6 8" id="KW-1133">Transmembrane helix</keyword>
<evidence type="ECO:0000256" key="4">
    <source>
        <dbReference type="ARBA" id="ARBA00022475"/>
    </source>
</evidence>
<evidence type="ECO:0000256" key="2">
    <source>
        <dbReference type="ARBA" id="ARBA00007935"/>
    </source>
</evidence>
<gene>
    <name evidence="9" type="ORF">D1013_10730</name>
</gene>
<dbReference type="OrthoDB" id="9811721at2"/>
<dbReference type="Gene3D" id="1.10.3470.10">
    <property type="entry name" value="ABC transporter involved in vitamin B12 uptake, BtuC"/>
    <property type="match status" value="1"/>
</dbReference>
<evidence type="ECO:0000313" key="10">
    <source>
        <dbReference type="Proteomes" id="UP000276309"/>
    </source>
</evidence>
<evidence type="ECO:0000256" key="3">
    <source>
        <dbReference type="ARBA" id="ARBA00022448"/>
    </source>
</evidence>
<evidence type="ECO:0000256" key="6">
    <source>
        <dbReference type="ARBA" id="ARBA00022989"/>
    </source>
</evidence>
<dbReference type="PANTHER" id="PTHR30472">
    <property type="entry name" value="FERRIC ENTEROBACTIN TRANSPORT SYSTEM PERMEASE PROTEIN"/>
    <property type="match status" value="1"/>
</dbReference>
<dbReference type="RefSeq" id="WP_121848827.1">
    <property type="nucleotide sequence ID" value="NZ_CP032050.1"/>
</dbReference>
<dbReference type="InterPro" id="IPR000522">
    <property type="entry name" value="ABC_transptr_permease_BtuC"/>
</dbReference>
<dbReference type="GO" id="GO:0033214">
    <property type="term" value="P:siderophore-iron import into cell"/>
    <property type="evidence" value="ECO:0007669"/>
    <property type="project" value="TreeGrafter"/>
</dbReference>
<accession>A0A3G2L6A4</accession>
<feature type="transmembrane region" description="Helical" evidence="8">
    <location>
        <begin position="126"/>
        <end position="147"/>
    </location>
</feature>
<dbReference type="InterPro" id="IPR037294">
    <property type="entry name" value="ABC_BtuC-like"/>
</dbReference>
<keyword evidence="7 8" id="KW-0472">Membrane</keyword>
<dbReference type="Pfam" id="PF01032">
    <property type="entry name" value="FecCD"/>
    <property type="match status" value="1"/>
</dbReference>
<evidence type="ECO:0000256" key="1">
    <source>
        <dbReference type="ARBA" id="ARBA00004651"/>
    </source>
</evidence>
<keyword evidence="4" id="KW-1003">Cell membrane</keyword>
<comment type="similarity">
    <text evidence="2">Belongs to the binding-protein-dependent transport system permease family. FecCD subfamily.</text>
</comment>
<dbReference type="GO" id="GO:0005886">
    <property type="term" value="C:plasma membrane"/>
    <property type="evidence" value="ECO:0007669"/>
    <property type="project" value="UniProtKB-SubCell"/>
</dbReference>
<sequence>MPLKTHSTSFIILAFLLMGAFVLNISLGSVTIPFKHIFSILFGSTIENSSWEYIIINYRIPKAITAMLSGAALALSGLLMQTLFRNPLAGPFVLGISSGASLGAALLIMGSSFITSYVSIAYINDISLAIAASIGSFLVLFAVVIVASKVKDTMALLIIGLMFGSITGAVVSVLSYFTQAEKLQQYVYWSFGSVGNLTWGQLSILASLTVIGILLSILCIKPLNTLLLGESYAKTMGIHLKKSRYMIILATGLLAGSVTAFAGPIAFLGLAVPHLARQIFKTTNHRVLVPAVILFGAIVLLICDTVAQLPGSESVLPINAITSIIGAPVVIWLLLRKRKMVF</sequence>
<organism evidence="9 10">
    <name type="scientific">Euzebyella marina</name>
    <dbReference type="NCBI Taxonomy" id="1761453"/>
    <lineage>
        <taxon>Bacteria</taxon>
        <taxon>Pseudomonadati</taxon>
        <taxon>Bacteroidota</taxon>
        <taxon>Flavobacteriia</taxon>
        <taxon>Flavobacteriales</taxon>
        <taxon>Flavobacteriaceae</taxon>
        <taxon>Euzebyella</taxon>
    </lineage>
</organism>
<dbReference type="GO" id="GO:0022857">
    <property type="term" value="F:transmembrane transporter activity"/>
    <property type="evidence" value="ECO:0007669"/>
    <property type="project" value="InterPro"/>
</dbReference>
<feature type="transmembrane region" description="Helical" evidence="8">
    <location>
        <begin position="287"/>
        <end position="307"/>
    </location>
</feature>
<proteinExistence type="inferred from homology"/>
<name>A0A3G2L6A4_9FLAO</name>
<feature type="transmembrane region" description="Helical" evidence="8">
    <location>
        <begin position="314"/>
        <end position="335"/>
    </location>
</feature>
<feature type="transmembrane region" description="Helical" evidence="8">
    <location>
        <begin position="197"/>
        <end position="224"/>
    </location>
</feature>
<feature type="transmembrane region" description="Helical" evidence="8">
    <location>
        <begin position="60"/>
        <end position="80"/>
    </location>
</feature>